<dbReference type="NCBIfam" id="TIGR01494">
    <property type="entry name" value="ATPase_P-type"/>
    <property type="match status" value="1"/>
</dbReference>
<name>A0A2A3ER51_APICC</name>
<dbReference type="InterPro" id="IPR032630">
    <property type="entry name" value="P_typ_ATPase_c"/>
</dbReference>
<feature type="binding site" evidence="14">
    <location>
        <position position="366"/>
    </location>
    <ligand>
        <name>ATP</name>
        <dbReference type="ChEBI" id="CHEBI:30616"/>
    </ligand>
</feature>
<evidence type="ECO:0000256" key="16">
    <source>
        <dbReference type="RuleBase" id="RU362033"/>
    </source>
</evidence>
<evidence type="ECO:0000256" key="7">
    <source>
        <dbReference type="ARBA" id="ARBA00022840"/>
    </source>
</evidence>
<dbReference type="FunFam" id="3.40.50.1000:FF:000034">
    <property type="entry name" value="Phospholipid-transporting ATPase"/>
    <property type="match status" value="1"/>
</dbReference>
<dbReference type="InterPro" id="IPR006539">
    <property type="entry name" value="P-type_ATPase_IV"/>
</dbReference>
<keyword evidence="10 16" id="KW-1133">Transmembrane helix</keyword>
<protein>
    <recommendedName>
        <fullName evidence="16">Phospholipid-transporting ATPase</fullName>
        <ecNumber evidence="16">7.6.2.1</ecNumber>
    </recommendedName>
</protein>
<feature type="transmembrane region" description="Helical" evidence="16">
    <location>
        <begin position="854"/>
        <end position="875"/>
    </location>
</feature>
<dbReference type="SFLD" id="SFLDS00003">
    <property type="entry name" value="Haloacid_Dehalogenase"/>
    <property type="match status" value="1"/>
</dbReference>
<dbReference type="Pfam" id="PF16212">
    <property type="entry name" value="PhoLip_ATPase_C"/>
    <property type="match status" value="1"/>
</dbReference>
<dbReference type="SUPFAM" id="SSF81660">
    <property type="entry name" value="Metal cation-transporting ATPase, ATP-binding domain N"/>
    <property type="match status" value="1"/>
</dbReference>
<comment type="similarity">
    <text evidence="3 16">Belongs to the cation transport ATPase (P-type) (TC 3.A.3) family. Type IV subfamily.</text>
</comment>
<dbReference type="GO" id="GO:0005886">
    <property type="term" value="C:plasma membrane"/>
    <property type="evidence" value="ECO:0007669"/>
    <property type="project" value="TreeGrafter"/>
</dbReference>
<dbReference type="Proteomes" id="UP000242457">
    <property type="component" value="Unassembled WGS sequence"/>
</dbReference>
<feature type="domain" description="P-type ATPase C-terminal" evidence="19">
    <location>
        <begin position="793"/>
        <end position="1037"/>
    </location>
</feature>
<feature type="domain" description="P-type ATPase N-terminal" evidence="18">
    <location>
        <begin position="71"/>
        <end position="136"/>
    </location>
</feature>
<feature type="binding site" evidence="15">
    <location>
        <position position="364"/>
    </location>
    <ligand>
        <name>Mg(2+)</name>
        <dbReference type="ChEBI" id="CHEBI:18420"/>
    </ligand>
</feature>
<keyword evidence="21" id="KW-1185">Reference proteome</keyword>
<feature type="active site" description="4-aspartylphosphate intermediate" evidence="13">
    <location>
        <position position="364"/>
    </location>
</feature>
<evidence type="ECO:0000259" key="18">
    <source>
        <dbReference type="Pfam" id="PF16209"/>
    </source>
</evidence>
<evidence type="ECO:0000256" key="11">
    <source>
        <dbReference type="ARBA" id="ARBA00023136"/>
    </source>
</evidence>
<accession>A0A2A3ER51</accession>
<evidence type="ECO:0000256" key="2">
    <source>
        <dbReference type="ARBA" id="ARBA00004308"/>
    </source>
</evidence>
<evidence type="ECO:0000313" key="21">
    <source>
        <dbReference type="Proteomes" id="UP000242457"/>
    </source>
</evidence>
<dbReference type="Gene3D" id="2.70.150.10">
    <property type="entry name" value="Calcium-transporting ATPase, cytoplasmic transduction domain A"/>
    <property type="match status" value="1"/>
</dbReference>
<keyword evidence="11 16" id="KW-0472">Membrane</keyword>
<dbReference type="InterPro" id="IPR044492">
    <property type="entry name" value="P_typ_ATPase_HD_dom"/>
</dbReference>
<evidence type="ECO:0000259" key="19">
    <source>
        <dbReference type="Pfam" id="PF16212"/>
    </source>
</evidence>
<evidence type="ECO:0000256" key="8">
    <source>
        <dbReference type="ARBA" id="ARBA00022842"/>
    </source>
</evidence>
<feature type="binding site" evidence="15">
    <location>
        <position position="366"/>
    </location>
    <ligand>
        <name>Mg(2+)</name>
        <dbReference type="ChEBI" id="CHEBI:18420"/>
    </ligand>
</feature>
<feature type="binding site" evidence="14">
    <location>
        <position position="544"/>
    </location>
    <ligand>
        <name>ATP</name>
        <dbReference type="ChEBI" id="CHEBI:30616"/>
    </ligand>
</feature>
<feature type="binding site" evidence="15">
    <location>
        <position position="765"/>
    </location>
    <ligand>
        <name>Mg(2+)</name>
        <dbReference type="ChEBI" id="CHEBI:18420"/>
    </ligand>
</feature>
<feature type="binding site" evidence="14">
    <location>
        <position position="769"/>
    </location>
    <ligand>
        <name>ATP</name>
        <dbReference type="ChEBI" id="CHEBI:30616"/>
    </ligand>
</feature>
<keyword evidence="6 14" id="KW-0547">Nucleotide-binding</keyword>
<feature type="binding site" evidence="14">
    <location>
        <position position="652"/>
    </location>
    <ligand>
        <name>ATP</name>
        <dbReference type="ChEBI" id="CHEBI:30616"/>
    </ligand>
</feature>
<evidence type="ECO:0000256" key="6">
    <source>
        <dbReference type="ARBA" id="ARBA00022741"/>
    </source>
</evidence>
<evidence type="ECO:0000313" key="20">
    <source>
        <dbReference type="EMBL" id="PBC34170.1"/>
    </source>
</evidence>
<feature type="binding site" evidence="14">
    <location>
        <position position="365"/>
    </location>
    <ligand>
        <name>ATP</name>
        <dbReference type="ChEBI" id="CHEBI:30616"/>
    </ligand>
</feature>
<dbReference type="GO" id="GO:0045332">
    <property type="term" value="P:phospholipid translocation"/>
    <property type="evidence" value="ECO:0007669"/>
    <property type="project" value="TreeGrafter"/>
</dbReference>
<evidence type="ECO:0000256" key="9">
    <source>
        <dbReference type="ARBA" id="ARBA00022967"/>
    </source>
</evidence>
<dbReference type="Pfam" id="PF16209">
    <property type="entry name" value="PhoLip_ATPase_N"/>
    <property type="match status" value="1"/>
</dbReference>
<proteinExistence type="inferred from homology"/>
<dbReference type="InterPro" id="IPR023299">
    <property type="entry name" value="ATPase_P-typ_cyto_dom_N"/>
</dbReference>
<evidence type="ECO:0000256" key="4">
    <source>
        <dbReference type="ARBA" id="ARBA00022692"/>
    </source>
</evidence>
<dbReference type="SUPFAM" id="SSF56784">
    <property type="entry name" value="HAD-like"/>
    <property type="match status" value="1"/>
</dbReference>
<feature type="transmembrane region" description="Helical" evidence="16">
    <location>
        <begin position="896"/>
        <end position="922"/>
    </location>
</feature>
<evidence type="ECO:0000256" key="14">
    <source>
        <dbReference type="PIRSR" id="PIRSR606539-2"/>
    </source>
</evidence>
<dbReference type="GO" id="GO:0140326">
    <property type="term" value="F:ATPase-coupled intramembrane lipid transporter activity"/>
    <property type="evidence" value="ECO:0007669"/>
    <property type="project" value="UniProtKB-EC"/>
</dbReference>
<organism evidence="20 21">
    <name type="scientific">Apis cerana cerana</name>
    <name type="common">Oriental honeybee</name>
    <dbReference type="NCBI Taxonomy" id="94128"/>
    <lineage>
        <taxon>Eukaryota</taxon>
        <taxon>Metazoa</taxon>
        <taxon>Ecdysozoa</taxon>
        <taxon>Arthropoda</taxon>
        <taxon>Hexapoda</taxon>
        <taxon>Insecta</taxon>
        <taxon>Pterygota</taxon>
        <taxon>Neoptera</taxon>
        <taxon>Endopterygota</taxon>
        <taxon>Hymenoptera</taxon>
        <taxon>Apocrita</taxon>
        <taxon>Aculeata</taxon>
        <taxon>Apoidea</taxon>
        <taxon>Anthophila</taxon>
        <taxon>Apidae</taxon>
        <taxon>Apis</taxon>
    </lineage>
</organism>
<dbReference type="PANTHER" id="PTHR24092:SF175">
    <property type="entry name" value="PHOSPHOLIPID-TRANSPORTING ATPASE"/>
    <property type="match status" value="1"/>
</dbReference>
<dbReference type="SFLD" id="SFLDG00002">
    <property type="entry name" value="C1.7:_P-type_atpase_like"/>
    <property type="match status" value="1"/>
</dbReference>
<evidence type="ECO:0000256" key="1">
    <source>
        <dbReference type="ARBA" id="ARBA00004141"/>
    </source>
</evidence>
<dbReference type="Gene3D" id="3.40.50.1000">
    <property type="entry name" value="HAD superfamily/HAD-like"/>
    <property type="match status" value="1"/>
</dbReference>
<evidence type="ECO:0000256" key="5">
    <source>
        <dbReference type="ARBA" id="ARBA00022723"/>
    </source>
</evidence>
<evidence type="ECO:0000256" key="15">
    <source>
        <dbReference type="PIRSR" id="PIRSR606539-3"/>
    </source>
</evidence>
<dbReference type="Gene3D" id="3.40.1110.10">
    <property type="entry name" value="Calcium-transporting ATPase, cytoplasmic domain N"/>
    <property type="match status" value="1"/>
</dbReference>
<keyword evidence="9 16" id="KW-1278">Translocase</keyword>
<dbReference type="SUPFAM" id="SSF81665">
    <property type="entry name" value="Calcium ATPase, transmembrane domain M"/>
    <property type="match status" value="1"/>
</dbReference>
<dbReference type="InterPro" id="IPR001757">
    <property type="entry name" value="P_typ_ATPase"/>
</dbReference>
<comment type="subcellular location">
    <subcellularLocation>
        <location evidence="2">Endomembrane system</location>
    </subcellularLocation>
    <subcellularLocation>
        <location evidence="1 16">Membrane</location>
        <topology evidence="1 16">Multi-pass membrane protein</topology>
    </subcellularLocation>
</comment>
<keyword evidence="7 14" id="KW-0067">ATP-binding</keyword>
<keyword evidence="5 15" id="KW-0479">Metal-binding</keyword>
<dbReference type="AlphaFoldDB" id="A0A2A3ER51"/>
<dbReference type="EC" id="7.6.2.1" evidence="16"/>
<dbReference type="SUPFAM" id="SSF81653">
    <property type="entry name" value="Calcium ATPase, transduction domain A"/>
    <property type="match status" value="1"/>
</dbReference>
<feature type="binding site" evidence="14">
    <location>
        <position position="521"/>
    </location>
    <ligand>
        <name>ATP</name>
        <dbReference type="ChEBI" id="CHEBI:30616"/>
    </ligand>
</feature>
<dbReference type="GO" id="GO:0005783">
    <property type="term" value="C:endoplasmic reticulum"/>
    <property type="evidence" value="ECO:0007669"/>
    <property type="project" value="TreeGrafter"/>
</dbReference>
<gene>
    <name evidence="20" type="ORF">APICC_03064</name>
</gene>
<feature type="transmembrane region" description="Helical" evidence="16">
    <location>
        <begin position="970"/>
        <end position="993"/>
    </location>
</feature>
<keyword evidence="8 15" id="KW-0460">Magnesium</keyword>
<feature type="binding site" evidence="14">
    <location>
        <position position="738"/>
    </location>
    <ligand>
        <name>ATP</name>
        <dbReference type="ChEBI" id="CHEBI:30616"/>
    </ligand>
</feature>
<dbReference type="InterPro" id="IPR059000">
    <property type="entry name" value="ATPase_P-type_domA"/>
</dbReference>
<feature type="binding site" evidence="14">
    <location>
        <position position="768"/>
    </location>
    <ligand>
        <name>ATP</name>
        <dbReference type="ChEBI" id="CHEBI:30616"/>
    </ligand>
</feature>
<dbReference type="InterPro" id="IPR008250">
    <property type="entry name" value="ATPase_P-typ_transduc_dom_A_sf"/>
</dbReference>
<feature type="binding site" evidence="14">
    <location>
        <position position="651"/>
    </location>
    <ligand>
        <name>ATP</name>
        <dbReference type="ChEBI" id="CHEBI:30616"/>
    </ligand>
</feature>
<feature type="binding site" evidence="14">
    <location>
        <position position="480"/>
    </location>
    <ligand>
        <name>ATP</name>
        <dbReference type="ChEBI" id="CHEBI:30616"/>
    </ligand>
</feature>
<comment type="caution">
    <text evidence="16">Lacks conserved residue(s) required for the propagation of feature annotation.</text>
</comment>
<evidence type="ECO:0000256" key="12">
    <source>
        <dbReference type="ARBA" id="ARBA00034036"/>
    </source>
</evidence>
<feature type="binding site" evidence="15">
    <location>
        <position position="769"/>
    </location>
    <ligand>
        <name>Mg(2+)</name>
        <dbReference type="ChEBI" id="CHEBI:18420"/>
    </ligand>
</feature>
<dbReference type="OrthoDB" id="377733at2759"/>
<reference evidence="20 21" key="1">
    <citation type="submission" date="2014-07" db="EMBL/GenBank/DDBJ databases">
        <title>Genomic and transcriptomic analysis on Apis cerana provide comprehensive insights into honey bee biology.</title>
        <authorList>
            <person name="Diao Q."/>
            <person name="Sun L."/>
            <person name="Zheng H."/>
            <person name="Zheng H."/>
            <person name="Xu S."/>
            <person name="Wang S."/>
            <person name="Zeng Z."/>
            <person name="Hu F."/>
            <person name="Su S."/>
            <person name="Wu J."/>
        </authorList>
    </citation>
    <scope>NUCLEOTIDE SEQUENCE [LARGE SCALE GENOMIC DNA]</scope>
    <source>
        <tissue evidence="20">Pupae without intestine</tissue>
    </source>
</reference>
<dbReference type="NCBIfam" id="TIGR01652">
    <property type="entry name" value="ATPase-Plipid"/>
    <property type="match status" value="1"/>
</dbReference>
<dbReference type="GO" id="GO:0000287">
    <property type="term" value="F:magnesium ion binding"/>
    <property type="evidence" value="ECO:0007669"/>
    <property type="project" value="UniProtKB-UniRule"/>
</dbReference>
<dbReference type="EMBL" id="KZ288193">
    <property type="protein sequence ID" value="PBC34170.1"/>
    <property type="molecule type" value="Genomic_DNA"/>
</dbReference>
<feature type="transmembrane region" description="Helical" evidence="16">
    <location>
        <begin position="1005"/>
        <end position="1033"/>
    </location>
</feature>
<dbReference type="InterPro" id="IPR032631">
    <property type="entry name" value="P-type_ATPase_N"/>
</dbReference>
<dbReference type="STRING" id="94128.A0A2A3ER51"/>
<feature type="binding site" evidence="14">
    <location>
        <position position="364"/>
    </location>
    <ligand>
        <name>ATP</name>
        <dbReference type="ChEBI" id="CHEBI:30616"/>
    </ligand>
</feature>
<evidence type="ECO:0000256" key="3">
    <source>
        <dbReference type="ARBA" id="ARBA00008109"/>
    </source>
</evidence>
<comment type="catalytic activity">
    <reaction evidence="12 16">
        <text>ATP + H2O + phospholipidSide 1 = ADP + phosphate + phospholipidSide 2.</text>
        <dbReference type="EC" id="7.6.2.1"/>
    </reaction>
</comment>
<evidence type="ECO:0000259" key="17">
    <source>
        <dbReference type="Pfam" id="PF00122"/>
    </source>
</evidence>
<dbReference type="Pfam" id="PF00702">
    <property type="entry name" value="Hydrolase"/>
    <property type="match status" value="1"/>
</dbReference>
<keyword evidence="4 16" id="KW-0812">Transmembrane</keyword>
<evidence type="ECO:0000256" key="13">
    <source>
        <dbReference type="PIRSR" id="PIRSR606539-1"/>
    </source>
</evidence>
<dbReference type="InterPro" id="IPR023214">
    <property type="entry name" value="HAD_sf"/>
</dbReference>
<feature type="transmembrane region" description="Helical" evidence="16">
    <location>
        <begin position="942"/>
        <end position="963"/>
    </location>
</feature>
<dbReference type="PROSITE" id="PS00154">
    <property type="entry name" value="ATPASE_E1_E2"/>
    <property type="match status" value="1"/>
</dbReference>
<dbReference type="GO" id="GO:0005524">
    <property type="term" value="F:ATP binding"/>
    <property type="evidence" value="ECO:0007669"/>
    <property type="project" value="UniProtKB-UniRule"/>
</dbReference>
<dbReference type="InterPro" id="IPR036412">
    <property type="entry name" value="HAD-like_sf"/>
</dbReference>
<dbReference type="PRINTS" id="PR00119">
    <property type="entry name" value="CATATPASE"/>
</dbReference>
<dbReference type="InterPro" id="IPR018303">
    <property type="entry name" value="ATPase_P-typ_P_site"/>
</dbReference>
<feature type="binding site" evidence="14">
    <location>
        <position position="744"/>
    </location>
    <ligand>
        <name>ATP</name>
        <dbReference type="ChEBI" id="CHEBI:30616"/>
    </ligand>
</feature>
<dbReference type="GO" id="GO:0016887">
    <property type="term" value="F:ATP hydrolysis activity"/>
    <property type="evidence" value="ECO:0007669"/>
    <property type="project" value="InterPro"/>
</dbReference>
<sequence length="1072" mass="123969">MQHVTQPYDDLINIPYIDIQMDIQSFGVRLWQFIRKNWFKSRKLLRVPAFLKTEYSTSHDTPPLIVDHRVIHINPDSKPEQTIFPDNHIVSKKYTMWNFIPKNLFEQFRQLANFYFLTMAITSVSIKSPISPITSILPLTIVIVVTACKQGFEDYNRYVNDKRENRTFVTVIRNKCVQNIYRENIVVGDLVKIYREEDIPCDLLLLYSTEDSECCYITTSNLDGETNLKTVAIPKVLSNMSMQQIISLNAIVTCQHPSSNLYSFHGKMEIKDENNETIRSGYLMINNLLLRGSRLKDTDYIIGCAIYTGHDTKLSLNSKITSKKMSTSENWDIDMYDEDTDQPALIHTLNLNEELGQIEYLFADKTGTLTENMMVFRRCSINGKMYMEKDCDGKLYLLPPSGDENQAVVLNTWEPEHWHFMISIALCHTVQISPLSQKASVILKRKEFRKSFKQKKILHVDSSLLMHPDLPEYQATSADEKALVEACARCGVVFESRKNDTIELKIQNKILTYKVLEILEFTSERKRMSVLVKDSAGDYWLYSKGADSTMLPIIIEGKINEVITHRGFRTLVIGYKKINEKKYNKFSNELEKARQIIGIERSKYVEQIYNAIERDLTLLGATAIEDRLQEGVSETLESLQVAGIKVWILTGDKAETAENIAYLCGQFKNGIEVLKLLEIREKETCLHELTDYERRLKLEPSKQFGLLIDGQSLEVAIKNYADEFRSIAMVCDAVVCCRLSPLQKSEIVKLIKKAKSRPHTAAIGDGGNDVSMIQEAHAGIGIIGKEGRQAAINSDFAIAKFKFLKKALFVHGHWYYIRTANLTQYFFYKNLILMIPQFIFSIFCGFSTQSFFDALYLMSYNVIFTSFPIMMYGLFEQNYSADTLLRKPYLYRLNQGNCLLSMQQLFLWIFLGSWHAIVIFFMPYTYILINPVTLYNNTPIEQWTFSILVFHLVTLIANLQILLRSSYWTIPLILVVLFSQLIFVAFAVTHSFIPIRYDGDMLRVFIILVSSITFWLLTIVVVVTCLIPDYLLLTYNNYRSTFKLRKNEESWRFINSDNDNTQNVLFKHMFYI</sequence>
<comment type="cofactor">
    <cofactor evidence="15">
        <name>Mg(2+)</name>
        <dbReference type="ChEBI" id="CHEBI:18420"/>
    </cofactor>
</comment>
<dbReference type="PANTHER" id="PTHR24092">
    <property type="entry name" value="PROBABLE PHOSPHOLIPID-TRANSPORTING ATPASE"/>
    <property type="match status" value="1"/>
</dbReference>
<dbReference type="Pfam" id="PF00122">
    <property type="entry name" value="E1-E2_ATPase"/>
    <property type="match status" value="1"/>
</dbReference>
<dbReference type="SFLD" id="SFLDF00027">
    <property type="entry name" value="p-type_atpase"/>
    <property type="match status" value="1"/>
</dbReference>
<feature type="domain" description="P-type ATPase A" evidence="17">
    <location>
        <begin position="167"/>
        <end position="235"/>
    </location>
</feature>
<dbReference type="InterPro" id="IPR023298">
    <property type="entry name" value="ATPase_P-typ_TM_dom_sf"/>
</dbReference>
<feature type="binding site" evidence="14">
    <location>
        <position position="650"/>
    </location>
    <ligand>
        <name>ATP</name>
        <dbReference type="ChEBI" id="CHEBI:30616"/>
    </ligand>
</feature>
<feature type="binding site" evidence="14">
    <location>
        <position position="569"/>
    </location>
    <ligand>
        <name>ATP</name>
        <dbReference type="ChEBI" id="CHEBI:30616"/>
    </ligand>
</feature>
<evidence type="ECO:0000256" key="10">
    <source>
        <dbReference type="ARBA" id="ARBA00022989"/>
    </source>
</evidence>